<keyword evidence="1" id="KW-0732">Signal</keyword>
<feature type="chain" id="PRO_5041409625" evidence="1">
    <location>
        <begin position="19"/>
        <end position="82"/>
    </location>
</feature>
<evidence type="ECO:0000256" key="1">
    <source>
        <dbReference type="SAM" id="SignalP"/>
    </source>
</evidence>
<sequence>MKFTSFLALVTLVTAVSAKHYCIGGCVKCYCGETQYDDHRCSFCSCNENAYKSKNESNPQGTCDQPDGFHLGCGVSFNGACF</sequence>
<keyword evidence="3" id="KW-1185">Reference proteome</keyword>
<dbReference type="RefSeq" id="XP_049132300.1">
    <property type="nucleotide sequence ID" value="XM_049276343.1"/>
</dbReference>
<dbReference type="EMBL" id="BQXU01000033">
    <property type="protein sequence ID" value="GKT49950.1"/>
    <property type="molecule type" value="Genomic_DNA"/>
</dbReference>
<gene>
    <name evidence="2" type="ORF">ColSpa_10131</name>
</gene>
<name>A0AA37UP40_9PEZI</name>
<protein>
    <submittedName>
        <fullName evidence="2">Uncharacterized protein</fullName>
    </submittedName>
</protein>
<reference evidence="2 3" key="1">
    <citation type="submission" date="2022-03" db="EMBL/GenBank/DDBJ databases">
        <title>Genome data of Colletotrichum spp.</title>
        <authorList>
            <person name="Utami Y.D."/>
            <person name="Hiruma K."/>
        </authorList>
    </citation>
    <scope>NUCLEOTIDE SEQUENCE [LARGE SCALE GENOMIC DNA]</scope>
    <source>
        <strain evidence="2 3">MAFF 239500</strain>
    </source>
</reference>
<feature type="signal peptide" evidence="1">
    <location>
        <begin position="1"/>
        <end position="18"/>
    </location>
</feature>
<evidence type="ECO:0000313" key="2">
    <source>
        <dbReference type="EMBL" id="GKT49950.1"/>
    </source>
</evidence>
<dbReference type="AlphaFoldDB" id="A0AA37UP40"/>
<dbReference type="Proteomes" id="UP001055115">
    <property type="component" value="Unassembled WGS sequence"/>
</dbReference>
<proteinExistence type="predicted"/>
<organism evidence="2 3">
    <name type="scientific">Colletotrichum spaethianum</name>
    <dbReference type="NCBI Taxonomy" id="700344"/>
    <lineage>
        <taxon>Eukaryota</taxon>
        <taxon>Fungi</taxon>
        <taxon>Dikarya</taxon>
        <taxon>Ascomycota</taxon>
        <taxon>Pezizomycotina</taxon>
        <taxon>Sordariomycetes</taxon>
        <taxon>Hypocreomycetidae</taxon>
        <taxon>Glomerellales</taxon>
        <taxon>Glomerellaceae</taxon>
        <taxon>Colletotrichum</taxon>
        <taxon>Colletotrichum spaethianum species complex</taxon>
    </lineage>
</organism>
<accession>A0AA37UP40</accession>
<dbReference type="GeneID" id="73330933"/>
<comment type="caution">
    <text evidence="2">The sequence shown here is derived from an EMBL/GenBank/DDBJ whole genome shotgun (WGS) entry which is preliminary data.</text>
</comment>
<evidence type="ECO:0000313" key="3">
    <source>
        <dbReference type="Proteomes" id="UP001055115"/>
    </source>
</evidence>